<dbReference type="Gene3D" id="3.80.10.10">
    <property type="entry name" value="Ribonuclease Inhibitor"/>
    <property type="match status" value="1"/>
</dbReference>
<feature type="transmembrane region" description="Helical" evidence="1">
    <location>
        <begin position="230"/>
        <end position="256"/>
    </location>
</feature>
<keyword evidence="1" id="KW-0812">Transmembrane</keyword>
<feature type="transmembrane region" description="Helical" evidence="1">
    <location>
        <begin position="200"/>
        <end position="218"/>
    </location>
</feature>
<dbReference type="AlphaFoldDB" id="G4Z8Q9"/>
<dbReference type="KEGG" id="psoj:PHYSODRAFT_491480"/>
<accession>G4Z8Q9</accession>
<dbReference type="InParanoid" id="G4Z8Q9"/>
<keyword evidence="3" id="KW-1185">Reference proteome</keyword>
<feature type="transmembrane region" description="Helical" evidence="1">
    <location>
        <begin position="75"/>
        <end position="95"/>
    </location>
</feature>
<evidence type="ECO:0000313" key="3">
    <source>
        <dbReference type="Proteomes" id="UP000002640"/>
    </source>
</evidence>
<dbReference type="InterPro" id="IPR032675">
    <property type="entry name" value="LRR_dom_sf"/>
</dbReference>
<dbReference type="Proteomes" id="UP000002640">
    <property type="component" value="Unassembled WGS sequence"/>
</dbReference>
<reference evidence="2 3" key="1">
    <citation type="journal article" date="2006" name="Science">
        <title>Phytophthora genome sequences uncover evolutionary origins and mechanisms of pathogenesis.</title>
        <authorList>
            <person name="Tyler B.M."/>
            <person name="Tripathy S."/>
            <person name="Zhang X."/>
            <person name="Dehal P."/>
            <person name="Jiang R.H."/>
            <person name="Aerts A."/>
            <person name="Arredondo F.D."/>
            <person name="Baxter L."/>
            <person name="Bensasson D."/>
            <person name="Beynon J.L."/>
            <person name="Chapman J."/>
            <person name="Damasceno C.M."/>
            <person name="Dorrance A.E."/>
            <person name="Dou D."/>
            <person name="Dickerman A.W."/>
            <person name="Dubchak I.L."/>
            <person name="Garbelotto M."/>
            <person name="Gijzen M."/>
            <person name="Gordon S.G."/>
            <person name="Govers F."/>
            <person name="Grunwald N.J."/>
            <person name="Huang W."/>
            <person name="Ivors K.L."/>
            <person name="Jones R.W."/>
            <person name="Kamoun S."/>
            <person name="Krampis K."/>
            <person name="Lamour K.H."/>
            <person name="Lee M.K."/>
            <person name="McDonald W.H."/>
            <person name="Medina M."/>
            <person name="Meijer H.J."/>
            <person name="Nordberg E.K."/>
            <person name="Maclean D.J."/>
            <person name="Ospina-Giraldo M.D."/>
            <person name="Morris P.F."/>
            <person name="Phuntumart V."/>
            <person name="Putnam N.H."/>
            <person name="Rash S."/>
            <person name="Rose J.K."/>
            <person name="Sakihama Y."/>
            <person name="Salamov A.A."/>
            <person name="Savidor A."/>
            <person name="Scheuring C.F."/>
            <person name="Smith B.M."/>
            <person name="Sobral B.W."/>
            <person name="Terry A."/>
            <person name="Torto-Alalibo T.A."/>
            <person name="Win J."/>
            <person name="Xu Z."/>
            <person name="Zhang H."/>
            <person name="Grigoriev I.V."/>
            <person name="Rokhsar D.S."/>
            <person name="Boore J.L."/>
        </authorList>
    </citation>
    <scope>NUCLEOTIDE SEQUENCE [LARGE SCALE GENOMIC DNA]</scope>
    <source>
        <strain evidence="2 3">P6497</strain>
    </source>
</reference>
<dbReference type="EMBL" id="JH159153">
    <property type="protein sequence ID" value="EGZ19091.1"/>
    <property type="molecule type" value="Genomic_DNA"/>
</dbReference>
<name>G4Z8Q9_PHYSP</name>
<organism evidence="2 3">
    <name type="scientific">Phytophthora sojae (strain P6497)</name>
    <name type="common">Soybean stem and root rot agent</name>
    <name type="synonym">Phytophthora megasperma f. sp. glycines</name>
    <dbReference type="NCBI Taxonomy" id="1094619"/>
    <lineage>
        <taxon>Eukaryota</taxon>
        <taxon>Sar</taxon>
        <taxon>Stramenopiles</taxon>
        <taxon>Oomycota</taxon>
        <taxon>Peronosporomycetes</taxon>
        <taxon>Peronosporales</taxon>
        <taxon>Peronosporaceae</taxon>
        <taxon>Phytophthora</taxon>
    </lineage>
</organism>
<protein>
    <submittedName>
        <fullName evidence="2">Uncharacterized protein</fullName>
    </submittedName>
</protein>
<evidence type="ECO:0000256" key="1">
    <source>
        <dbReference type="SAM" id="Phobius"/>
    </source>
</evidence>
<keyword evidence="1" id="KW-1133">Transmembrane helix</keyword>
<feature type="transmembrane region" description="Helical" evidence="1">
    <location>
        <begin position="349"/>
        <end position="369"/>
    </location>
</feature>
<feature type="transmembrane region" description="Helical" evidence="1">
    <location>
        <begin position="286"/>
        <end position="308"/>
    </location>
</feature>
<dbReference type="RefSeq" id="XP_009521808.1">
    <property type="nucleotide sequence ID" value="XM_009523513.1"/>
</dbReference>
<gene>
    <name evidence="2" type="ORF">PHYSODRAFT_491480</name>
</gene>
<evidence type="ECO:0000313" key="2">
    <source>
        <dbReference type="EMBL" id="EGZ19091.1"/>
    </source>
</evidence>
<proteinExistence type="predicted"/>
<dbReference type="GeneID" id="20656708"/>
<dbReference type="SMR" id="G4Z8Q9"/>
<keyword evidence="1" id="KW-0472">Membrane</keyword>
<feature type="transmembrane region" description="Helical" evidence="1">
    <location>
        <begin position="23"/>
        <end position="42"/>
    </location>
</feature>
<dbReference type="SUPFAM" id="SSF52058">
    <property type="entry name" value="L domain-like"/>
    <property type="match status" value="1"/>
</dbReference>
<dbReference type="OMA" id="ASAHGVC"/>
<sequence length="700" mass="78923">MVRPEQVGASHNDDYVNLSSRAFTFWWVVILAVHLLTFAYNASCAKFYWDFDAAFLSYVLEPYSIGMPRENFRTIAYVHAALASVHGLCVLHQLVCSFRQQTVSFTLKPQPSSKSSKGVAMIIRQSSNYPVELSRDRTASLATRSLIKAYMKIADRRGLFGVNGRYFHGILIFREFLETALQTVQAVRMSKHLPRPELNHFYVGLLVVNCWSSVIIYSRWFWHDEARRRFALVVCDCVLDMMTTVCVAAIVVIRYVNQYNVELAGFNFEALADDDWMAQMLNEAQIVLVVSWSDLAMRIVFSFGLILTTANMKDLLRRSSVNKRQVHARRAKTFTARNTKGYIKTKPRWVHAVDLVFLIWGAVVIAFHVHANTKPPLPGCIPKVHPMAGALPSCFAVDFNCHTMNLSGSQNDVRLEWGKFDRVAVVKLRILHCQAFEMPPSLQDFYLLQEIRVYNSTINNWTGDAALTNTHHPRLTTLSVVRTGMAAGLLPSGLQSSDFPSSLLDIYFCETNIREVPDDIDTKWHIGSNVYIENSQLSAVPPALIRLQLYYLVLAGNPISEVPSELFEGTGMLYLMLARTNISSLPRTLPFPTPSPPFIDVSYTNIASFWSWIDPLVESMLEFGSPMILASSSTYCSDLEKIMSGASDAFSAPFEADLSPLLMDPSQHNWGFLSQAVDCSPPVFPTVFPLGDWDKMYSLE</sequence>